<comment type="function">
    <text evidence="5 11">Specifically methylates the uridine in position 2552 of 23S rRNA at the 2'-O position of the ribose in the fully assembled 50S ribosomal subunit.</text>
</comment>
<feature type="binding site" evidence="11">
    <location>
        <position position="107"/>
    </location>
    <ligand>
        <name>S-adenosyl-L-methionine</name>
        <dbReference type="ChEBI" id="CHEBI:59789"/>
    </ligand>
</feature>
<dbReference type="HAMAP" id="MF_01547">
    <property type="entry name" value="RNA_methyltr_E"/>
    <property type="match status" value="1"/>
</dbReference>
<dbReference type="PANTHER" id="PTHR10920:SF18">
    <property type="entry name" value="RRNA METHYLTRANSFERASE 2, MITOCHONDRIAL"/>
    <property type="match status" value="1"/>
</dbReference>
<keyword evidence="3 11" id="KW-0808">Transferase</keyword>
<dbReference type="eggNOG" id="COG0293">
    <property type="taxonomic scope" value="Bacteria"/>
</dbReference>
<feature type="active site" description="Proton acceptor" evidence="11 12">
    <location>
        <position position="147"/>
    </location>
</feature>
<sequence length="192" mass="21994">MYCLDDEYSQKAKREGYLARSVYKLIEINEKFSLFSSGNVLDIGAAPGSFSQYAYKKLKKGILVSVDINDIGLKYVNNFYFVKGDIFLEDTVSKINMFGPYSLVISDVAPRTTGNRLVDTSNSFNLSMRIIDLSLEVLLKKGNLLIKVFQGGDEMQIFKRFEKYFKFVKKIRPKAVRKNSFEIYFLGKSFGK</sequence>
<evidence type="ECO:0000256" key="1">
    <source>
        <dbReference type="ARBA" id="ARBA00022552"/>
    </source>
</evidence>
<evidence type="ECO:0000256" key="9">
    <source>
        <dbReference type="ARBA" id="ARBA00042745"/>
    </source>
</evidence>
<comment type="caution">
    <text evidence="14">The sequence shown here is derived from an EMBL/GenBank/DDBJ whole genome shotgun (WGS) entry which is preliminary data.</text>
</comment>
<evidence type="ECO:0000256" key="12">
    <source>
        <dbReference type="PIRSR" id="PIRSR005461-1"/>
    </source>
</evidence>
<dbReference type="GO" id="GO:0008650">
    <property type="term" value="F:rRNA (uridine-2'-O-)-methyltransferase activity"/>
    <property type="evidence" value="ECO:0007669"/>
    <property type="project" value="UniProtKB-UniRule"/>
</dbReference>
<dbReference type="EMBL" id="ABCY02000001">
    <property type="protein sequence ID" value="EEF82165.1"/>
    <property type="molecule type" value="Genomic_DNA"/>
</dbReference>
<evidence type="ECO:0000313" key="15">
    <source>
        <dbReference type="Proteomes" id="UP000006163"/>
    </source>
</evidence>
<evidence type="ECO:0000256" key="11">
    <source>
        <dbReference type="HAMAP-Rule" id="MF_01547"/>
    </source>
</evidence>
<comment type="catalytic activity">
    <reaction evidence="10 11">
        <text>uridine(2552) in 23S rRNA + S-adenosyl-L-methionine = 2'-O-methyluridine(2552) in 23S rRNA + S-adenosyl-L-homocysteine + H(+)</text>
        <dbReference type="Rhea" id="RHEA:42720"/>
        <dbReference type="Rhea" id="RHEA-COMP:10202"/>
        <dbReference type="Rhea" id="RHEA-COMP:10203"/>
        <dbReference type="ChEBI" id="CHEBI:15378"/>
        <dbReference type="ChEBI" id="CHEBI:57856"/>
        <dbReference type="ChEBI" id="CHEBI:59789"/>
        <dbReference type="ChEBI" id="CHEBI:65315"/>
        <dbReference type="ChEBI" id="CHEBI:74478"/>
        <dbReference type="EC" id="2.1.1.166"/>
    </reaction>
</comment>
<dbReference type="InterPro" id="IPR029063">
    <property type="entry name" value="SAM-dependent_MTases_sf"/>
</dbReference>
<feature type="domain" description="Ribosomal RNA methyltransferase FtsJ" evidence="13">
    <location>
        <begin position="17"/>
        <end position="190"/>
    </location>
</feature>
<dbReference type="EC" id="2.1.1.166" evidence="6 11"/>
<dbReference type="HOGENOM" id="CLU_009422_4_4_12"/>
<feature type="binding site" evidence="11">
    <location>
        <position position="48"/>
    </location>
    <ligand>
        <name>S-adenosyl-L-methionine</name>
        <dbReference type="ChEBI" id="CHEBI:59789"/>
    </ligand>
</feature>
<comment type="subcellular location">
    <subcellularLocation>
        <location evidence="11">Cytoplasm</location>
    </subcellularLocation>
</comment>
<dbReference type="GeneID" id="63641089"/>
<dbReference type="AlphaFoldDB" id="D6RXF5"/>
<evidence type="ECO:0000256" key="2">
    <source>
        <dbReference type="ARBA" id="ARBA00022603"/>
    </source>
</evidence>
<evidence type="ECO:0000256" key="5">
    <source>
        <dbReference type="ARBA" id="ARBA00037569"/>
    </source>
</evidence>
<reference evidence="14 15" key="1">
    <citation type="submission" date="2009-01" db="EMBL/GenBank/DDBJ databases">
        <authorList>
            <person name="Fraser-Liggett C.M."/>
            <person name="Mongodin E.F."/>
            <person name="Casjens B."/>
            <person name="Dunn J."/>
            <person name="Luft B."/>
            <person name="Qiu W."/>
            <person name="Schutzer S."/>
            <person name="Sebastian Y."/>
        </authorList>
    </citation>
    <scope>NUCLEOTIDE SEQUENCE [LARGE SCALE GENOMIC DNA]</scope>
    <source>
        <strain evidence="14 15">VS116</strain>
    </source>
</reference>
<evidence type="ECO:0000256" key="6">
    <source>
        <dbReference type="ARBA" id="ARBA00038861"/>
    </source>
</evidence>
<name>D6RXF5_BORVA</name>
<feature type="binding site" evidence="11">
    <location>
        <position position="50"/>
    </location>
    <ligand>
        <name>S-adenosyl-L-methionine</name>
        <dbReference type="ChEBI" id="CHEBI:59789"/>
    </ligand>
</feature>
<dbReference type="Pfam" id="PF01728">
    <property type="entry name" value="FtsJ"/>
    <property type="match status" value="1"/>
</dbReference>
<evidence type="ECO:0000256" key="8">
    <source>
        <dbReference type="ARBA" id="ARBA00041995"/>
    </source>
</evidence>
<evidence type="ECO:0000256" key="4">
    <source>
        <dbReference type="ARBA" id="ARBA00022691"/>
    </source>
</evidence>
<accession>D6RXF5</accession>
<dbReference type="GO" id="GO:0005737">
    <property type="term" value="C:cytoplasm"/>
    <property type="evidence" value="ECO:0007669"/>
    <property type="project" value="UniProtKB-SubCell"/>
</dbReference>
<dbReference type="SUPFAM" id="SSF53335">
    <property type="entry name" value="S-adenosyl-L-methionine-dependent methyltransferases"/>
    <property type="match status" value="1"/>
</dbReference>
<dbReference type="OrthoDB" id="154490at2"/>
<evidence type="ECO:0000256" key="3">
    <source>
        <dbReference type="ARBA" id="ARBA00022679"/>
    </source>
</evidence>
<evidence type="ECO:0000256" key="7">
    <source>
        <dbReference type="ARBA" id="ARBA00041129"/>
    </source>
</evidence>
<keyword evidence="15" id="KW-1185">Reference proteome</keyword>
<proteinExistence type="inferred from homology"/>
<dbReference type="RefSeq" id="WP_006068963.1">
    <property type="nucleotide sequence ID" value="NZ_ABCY02000001.1"/>
</dbReference>
<dbReference type="Gene3D" id="3.40.50.150">
    <property type="entry name" value="Vaccinia Virus protein VP39"/>
    <property type="match status" value="1"/>
</dbReference>
<dbReference type="InterPro" id="IPR015507">
    <property type="entry name" value="rRNA-MeTfrase_E"/>
</dbReference>
<dbReference type="Proteomes" id="UP000006163">
    <property type="component" value="Unassembled WGS sequence"/>
</dbReference>
<comment type="similarity">
    <text evidence="11">Belongs to the class I-like SAM-binding methyltransferase superfamily. RNA methyltransferase RlmE family.</text>
</comment>
<dbReference type="InterPro" id="IPR050082">
    <property type="entry name" value="RNA_methyltr_RlmE"/>
</dbReference>
<protein>
    <recommendedName>
        <fullName evidence="7 11">Ribosomal RNA large subunit methyltransferase E</fullName>
        <ecNumber evidence="6 11">2.1.1.166</ecNumber>
    </recommendedName>
    <alternativeName>
        <fullName evidence="9 11">23S rRNA Um2552 methyltransferase</fullName>
    </alternativeName>
    <alternativeName>
        <fullName evidence="8 11">rRNA (uridine-2'-O-)-methyltransferase</fullName>
    </alternativeName>
</protein>
<keyword evidence="4 11" id="KW-0949">S-adenosyl-L-methionine</keyword>
<gene>
    <name evidence="11" type="primary">rlmE</name>
    <name evidence="11" type="synonym">ftsJ</name>
    <name evidence="11 14" type="synonym">rrmJ</name>
    <name evidence="14" type="ORF">BVAVS116_0312</name>
</gene>
<keyword evidence="2 11" id="KW-0489">Methyltransferase</keyword>
<keyword evidence="1 11" id="KW-0698">rRNA processing</keyword>
<keyword evidence="11" id="KW-0963">Cytoplasm</keyword>
<feature type="binding site" evidence="11">
    <location>
        <position position="85"/>
    </location>
    <ligand>
        <name>S-adenosyl-L-methionine</name>
        <dbReference type="ChEBI" id="CHEBI:59789"/>
    </ligand>
</feature>
<evidence type="ECO:0000313" key="14">
    <source>
        <dbReference type="EMBL" id="EEF82165.1"/>
    </source>
</evidence>
<evidence type="ECO:0000259" key="13">
    <source>
        <dbReference type="Pfam" id="PF01728"/>
    </source>
</evidence>
<evidence type="ECO:0000256" key="10">
    <source>
        <dbReference type="ARBA" id="ARBA00048970"/>
    </source>
</evidence>
<dbReference type="InterPro" id="IPR002877">
    <property type="entry name" value="RNA_MeTrfase_FtsJ_dom"/>
</dbReference>
<dbReference type="PANTHER" id="PTHR10920">
    <property type="entry name" value="RIBOSOMAL RNA METHYLTRANSFERASE"/>
    <property type="match status" value="1"/>
</dbReference>
<organism evidence="14 15">
    <name type="scientific">Borreliella valaisiana VS116</name>
    <dbReference type="NCBI Taxonomy" id="445987"/>
    <lineage>
        <taxon>Bacteria</taxon>
        <taxon>Pseudomonadati</taxon>
        <taxon>Spirochaetota</taxon>
        <taxon>Spirochaetia</taxon>
        <taxon>Spirochaetales</taxon>
        <taxon>Borreliaceae</taxon>
        <taxon>Borreliella</taxon>
    </lineage>
</organism>
<dbReference type="PIRSF" id="PIRSF005461">
    <property type="entry name" value="23S_rRNA_mtase"/>
    <property type="match status" value="1"/>
</dbReference>
<feature type="binding site" evidence="11">
    <location>
        <position position="67"/>
    </location>
    <ligand>
        <name>S-adenosyl-L-methionine</name>
        <dbReference type="ChEBI" id="CHEBI:59789"/>
    </ligand>
</feature>